<feature type="transmembrane region" description="Helical" evidence="1">
    <location>
        <begin position="68"/>
        <end position="87"/>
    </location>
</feature>
<protein>
    <submittedName>
        <fullName evidence="4">Transmembrane protein 276 isoform X1</fullName>
    </submittedName>
</protein>
<gene>
    <name evidence="4" type="primary">TMEM276</name>
</gene>
<dbReference type="Proteomes" id="UP001652627">
    <property type="component" value="Chromosome 2"/>
</dbReference>
<name>A0ABM4E0A9_9AVES</name>
<reference evidence="4" key="2">
    <citation type="submission" date="2025-08" db="UniProtKB">
        <authorList>
            <consortium name="RefSeq"/>
        </authorList>
    </citation>
    <scope>IDENTIFICATION</scope>
    <source>
        <tissue evidence="4">Blood</tissue>
    </source>
</reference>
<keyword evidence="1 4" id="KW-0812">Transmembrane</keyword>
<accession>A0ABM4E0A9</accession>
<feature type="transmembrane region" description="Helical" evidence="1">
    <location>
        <begin position="150"/>
        <end position="166"/>
    </location>
</feature>
<keyword evidence="3" id="KW-1185">Reference proteome</keyword>
<feature type="chain" id="PRO_5046018794" evidence="2">
    <location>
        <begin position="25"/>
        <end position="195"/>
    </location>
</feature>
<organism evidence="3 4">
    <name type="scientific">Apteryx mantelli</name>
    <name type="common">North Island brown kiwi</name>
    <dbReference type="NCBI Taxonomy" id="2696672"/>
    <lineage>
        <taxon>Eukaryota</taxon>
        <taxon>Metazoa</taxon>
        <taxon>Chordata</taxon>
        <taxon>Craniata</taxon>
        <taxon>Vertebrata</taxon>
        <taxon>Euteleostomi</taxon>
        <taxon>Archelosauria</taxon>
        <taxon>Archosauria</taxon>
        <taxon>Dinosauria</taxon>
        <taxon>Saurischia</taxon>
        <taxon>Theropoda</taxon>
        <taxon>Coelurosauria</taxon>
        <taxon>Aves</taxon>
        <taxon>Palaeognathae</taxon>
        <taxon>Apterygiformes</taxon>
        <taxon>Apterygidae</taxon>
        <taxon>Apteryx</taxon>
    </lineage>
</organism>
<keyword evidence="2" id="KW-0732">Signal</keyword>
<reference evidence="3" key="1">
    <citation type="submission" date="2025-05" db="UniProtKB">
        <authorList>
            <consortium name="RefSeq"/>
        </authorList>
    </citation>
    <scope>NUCLEOTIDE SEQUENCE [LARGE SCALE GENOMIC DNA]</scope>
</reference>
<evidence type="ECO:0000256" key="1">
    <source>
        <dbReference type="SAM" id="Phobius"/>
    </source>
</evidence>
<dbReference type="GeneID" id="136991248"/>
<feature type="transmembrane region" description="Helical" evidence="1">
    <location>
        <begin position="93"/>
        <end position="112"/>
    </location>
</feature>
<evidence type="ECO:0000256" key="2">
    <source>
        <dbReference type="SAM" id="SignalP"/>
    </source>
</evidence>
<sequence length="195" mass="19108">MADEWGAALGHAVLCAVCLRSALRTCQLPLASPQLNRGTAAGFLLQALAAAAEALGAPASPTTATVPAAWVCAVLAPPLLAFGFHWLSGDRATANLLLGAGVAAVVAVAAGGGGLPAEEEEGRAVAAGAVAALCAAAPLTLAALTGSAGGALGGLLLGASGLLWRLPPRCARPWLLAAANWALQRLLTAQPFGPD</sequence>
<feature type="signal peptide" evidence="2">
    <location>
        <begin position="1"/>
        <end position="24"/>
    </location>
</feature>
<proteinExistence type="predicted"/>
<keyword evidence="1" id="KW-0472">Membrane</keyword>
<dbReference type="RefSeq" id="XP_067146184.1">
    <property type="nucleotide sequence ID" value="XM_067290083.1"/>
</dbReference>
<keyword evidence="1" id="KW-1133">Transmembrane helix</keyword>
<evidence type="ECO:0000313" key="4">
    <source>
        <dbReference type="RefSeq" id="XP_067146184.1"/>
    </source>
</evidence>
<evidence type="ECO:0000313" key="3">
    <source>
        <dbReference type="Proteomes" id="UP001652627"/>
    </source>
</evidence>